<dbReference type="Proteomes" id="UP000787472">
    <property type="component" value="Unassembled WGS sequence"/>
</dbReference>
<accession>A0A9E5MKM5</accession>
<organism evidence="1 2">
    <name type="scientific">Pseudomaricurvus hydrocarbonicus</name>
    <dbReference type="NCBI Taxonomy" id="1470433"/>
    <lineage>
        <taxon>Bacteria</taxon>
        <taxon>Pseudomonadati</taxon>
        <taxon>Pseudomonadota</taxon>
        <taxon>Gammaproteobacteria</taxon>
        <taxon>Cellvibrionales</taxon>
        <taxon>Cellvibrionaceae</taxon>
        <taxon>Pseudomaricurvus</taxon>
    </lineage>
</organism>
<protein>
    <submittedName>
        <fullName evidence="1">PEP-CTERM sorting domain-containing protein</fullName>
    </submittedName>
</protein>
<dbReference type="EMBL" id="JAAONZ010000011">
    <property type="protein sequence ID" value="NHO66759.1"/>
    <property type="molecule type" value="Genomic_DNA"/>
</dbReference>
<sequence>MSDFQSGYIDAQINEQGVVSITSFSLVLAKGDLSSEGHYYLDIGSNFMALDYCLDDSTGTCSPEFTCWGRPFGIPLSVVSREAPLSDVPEPMTLSILLLGLLGIFASRKICKPEDAKVMMA</sequence>
<dbReference type="InterPro" id="IPR013424">
    <property type="entry name" value="Ice-binding_C"/>
</dbReference>
<dbReference type="RefSeq" id="WP_167188141.1">
    <property type="nucleotide sequence ID" value="NZ_JAAONZ010000011.1"/>
</dbReference>
<evidence type="ECO:0000313" key="2">
    <source>
        <dbReference type="Proteomes" id="UP000787472"/>
    </source>
</evidence>
<comment type="caution">
    <text evidence="1">The sequence shown here is derived from an EMBL/GenBank/DDBJ whole genome shotgun (WGS) entry which is preliminary data.</text>
</comment>
<evidence type="ECO:0000313" key="1">
    <source>
        <dbReference type="EMBL" id="NHO66759.1"/>
    </source>
</evidence>
<name>A0A9E5MKM5_9GAMM</name>
<keyword evidence="2" id="KW-1185">Reference proteome</keyword>
<proteinExistence type="predicted"/>
<dbReference type="NCBIfam" id="TIGR02595">
    <property type="entry name" value="PEP_CTERM"/>
    <property type="match status" value="1"/>
</dbReference>
<dbReference type="AlphaFoldDB" id="A0A9E5MKM5"/>
<gene>
    <name evidence="1" type="ORF">G8770_14510</name>
</gene>
<reference evidence="1" key="1">
    <citation type="submission" date="2020-03" db="EMBL/GenBank/DDBJ databases">
        <authorList>
            <person name="Guo F."/>
        </authorList>
    </citation>
    <scope>NUCLEOTIDE SEQUENCE</scope>
    <source>
        <strain evidence="1">JCM 30134</strain>
    </source>
</reference>